<dbReference type="PANTHER" id="PTHR21266:SF60">
    <property type="entry name" value="3-KETOSTEROID-9-ALPHA-MONOOXYGENASE, OXYGENASE COMPONENT"/>
    <property type="match status" value="1"/>
</dbReference>
<sequence length="347" mass="38332">MFPKNAWYVACTPDEIADKPLGRMICGQPVALYRGAQGRVAALEDFCPHRGAALSLGAVVDGNLMCGYHGLVMGCDGKAVSMPKQRVGGFPCIRSYPVVERHGFVWIWPGDPERADESAIPDLFWADHPEWAYGGGLYHIDCDYRLMIDNLMDLTHEAYVHTDSIGQTEIDEAPVQTRVEGDQIVTSRVMHGIVAPPFWQAAMRANGLDDQALVDRWQMSRFTAPGNVLIDVGVALAGKGGFEADPRDKVSAVVVDFMTPETESSHWYFWGMARHFKPDDDALTDSIRTGQGRIFSQDLAVLEAQQRNQRNFPGRRLLSLDIDAGGMRARRVLDQLVRAEAEAEAAG</sequence>
<organism evidence="7 8">
    <name type="scientific">Castellaniella daejeonensis</name>
    <dbReference type="NCBI Taxonomy" id="659013"/>
    <lineage>
        <taxon>Bacteria</taxon>
        <taxon>Pseudomonadati</taxon>
        <taxon>Pseudomonadota</taxon>
        <taxon>Betaproteobacteria</taxon>
        <taxon>Burkholderiales</taxon>
        <taxon>Alcaligenaceae</taxon>
        <taxon>Castellaniella</taxon>
    </lineage>
</organism>
<keyword evidence="8" id="KW-1185">Reference proteome</keyword>
<evidence type="ECO:0000259" key="6">
    <source>
        <dbReference type="PROSITE" id="PS51296"/>
    </source>
</evidence>
<gene>
    <name evidence="7" type="ORF">GCM10009125_05760</name>
</gene>
<dbReference type="Proteomes" id="UP001501176">
    <property type="component" value="Unassembled WGS sequence"/>
</dbReference>
<keyword evidence="3" id="KW-0560">Oxidoreductase</keyword>
<keyword evidence="5" id="KW-0411">Iron-sulfur</keyword>
<evidence type="ECO:0000256" key="1">
    <source>
        <dbReference type="ARBA" id="ARBA00022714"/>
    </source>
</evidence>
<dbReference type="RefSeq" id="WP_325124224.1">
    <property type="nucleotide sequence ID" value="NZ_BAAAFN010000006.1"/>
</dbReference>
<dbReference type="GO" id="GO:0051213">
    <property type="term" value="F:dioxygenase activity"/>
    <property type="evidence" value="ECO:0007669"/>
    <property type="project" value="UniProtKB-KW"/>
</dbReference>
<dbReference type="InterPro" id="IPR044043">
    <property type="entry name" value="VanA_C_cat"/>
</dbReference>
<keyword evidence="2" id="KW-0479">Metal-binding</keyword>
<accession>A0ABN0TEJ2</accession>
<dbReference type="Pfam" id="PF19112">
    <property type="entry name" value="VanA_C"/>
    <property type="match status" value="1"/>
</dbReference>
<keyword evidence="4" id="KW-0408">Iron</keyword>
<dbReference type="SUPFAM" id="SSF55961">
    <property type="entry name" value="Bet v1-like"/>
    <property type="match status" value="1"/>
</dbReference>
<dbReference type="Gene3D" id="2.102.10.10">
    <property type="entry name" value="Rieske [2Fe-2S] iron-sulphur domain"/>
    <property type="match status" value="1"/>
</dbReference>
<dbReference type="PROSITE" id="PS51296">
    <property type="entry name" value="RIESKE"/>
    <property type="match status" value="1"/>
</dbReference>
<feature type="domain" description="Rieske" evidence="6">
    <location>
        <begin position="7"/>
        <end position="107"/>
    </location>
</feature>
<dbReference type="Pfam" id="PF00355">
    <property type="entry name" value="Rieske"/>
    <property type="match status" value="1"/>
</dbReference>
<dbReference type="InterPro" id="IPR017941">
    <property type="entry name" value="Rieske_2Fe-2S"/>
</dbReference>
<dbReference type="SUPFAM" id="SSF50022">
    <property type="entry name" value="ISP domain"/>
    <property type="match status" value="1"/>
</dbReference>
<name>A0ABN0TEJ2_9BURK</name>
<dbReference type="CDD" id="cd08878">
    <property type="entry name" value="RHO_alpha_C_DMO-like"/>
    <property type="match status" value="1"/>
</dbReference>
<reference evidence="7 8" key="1">
    <citation type="journal article" date="2019" name="Int. J. Syst. Evol. Microbiol.">
        <title>The Global Catalogue of Microorganisms (GCM) 10K type strain sequencing project: providing services to taxonomists for standard genome sequencing and annotation.</title>
        <authorList>
            <consortium name="The Broad Institute Genomics Platform"/>
            <consortium name="The Broad Institute Genome Sequencing Center for Infectious Disease"/>
            <person name="Wu L."/>
            <person name="Ma J."/>
        </authorList>
    </citation>
    <scope>NUCLEOTIDE SEQUENCE [LARGE SCALE GENOMIC DNA]</scope>
    <source>
        <strain evidence="7 8">JCM 16240</strain>
    </source>
</reference>
<dbReference type="PANTHER" id="PTHR21266">
    <property type="entry name" value="IRON-SULFUR DOMAIN CONTAINING PROTEIN"/>
    <property type="match status" value="1"/>
</dbReference>
<dbReference type="InterPro" id="IPR036922">
    <property type="entry name" value="Rieske_2Fe-2S_sf"/>
</dbReference>
<evidence type="ECO:0000256" key="5">
    <source>
        <dbReference type="ARBA" id="ARBA00023014"/>
    </source>
</evidence>
<dbReference type="EMBL" id="BAAAFN010000006">
    <property type="protein sequence ID" value="GAA0219678.1"/>
    <property type="molecule type" value="Genomic_DNA"/>
</dbReference>
<keyword evidence="7" id="KW-0223">Dioxygenase</keyword>
<evidence type="ECO:0000313" key="7">
    <source>
        <dbReference type="EMBL" id="GAA0219678.1"/>
    </source>
</evidence>
<evidence type="ECO:0000313" key="8">
    <source>
        <dbReference type="Proteomes" id="UP001501176"/>
    </source>
</evidence>
<comment type="caution">
    <text evidence="7">The sequence shown here is derived from an EMBL/GenBank/DDBJ whole genome shotgun (WGS) entry which is preliminary data.</text>
</comment>
<protein>
    <submittedName>
        <fullName evidence="7">Aromatic ring-hydroxylating dioxygenase subunit alpha</fullName>
    </submittedName>
</protein>
<evidence type="ECO:0000256" key="3">
    <source>
        <dbReference type="ARBA" id="ARBA00023002"/>
    </source>
</evidence>
<dbReference type="InterPro" id="IPR050584">
    <property type="entry name" value="Cholesterol_7-desaturase"/>
</dbReference>
<evidence type="ECO:0000256" key="4">
    <source>
        <dbReference type="ARBA" id="ARBA00023004"/>
    </source>
</evidence>
<keyword evidence="1" id="KW-0001">2Fe-2S</keyword>
<dbReference type="Gene3D" id="3.90.380.10">
    <property type="entry name" value="Naphthalene 1,2-dioxygenase Alpha Subunit, Chain A, domain 1"/>
    <property type="match status" value="1"/>
</dbReference>
<evidence type="ECO:0000256" key="2">
    <source>
        <dbReference type="ARBA" id="ARBA00022723"/>
    </source>
</evidence>
<proteinExistence type="predicted"/>